<keyword evidence="4 11" id="KW-0732">Signal</keyword>
<keyword evidence="8" id="KW-0379">Hydroxylation</keyword>
<keyword evidence="13" id="KW-1185">Reference proteome</keyword>
<feature type="signal peptide" evidence="11">
    <location>
        <begin position="1"/>
        <end position="48"/>
    </location>
</feature>
<evidence type="ECO:0000256" key="10">
    <source>
        <dbReference type="ARBA" id="ARBA00037868"/>
    </source>
</evidence>
<evidence type="ECO:0000256" key="7">
    <source>
        <dbReference type="ARBA" id="ARBA00023180"/>
    </source>
</evidence>
<evidence type="ECO:0000256" key="11">
    <source>
        <dbReference type="SAM" id="SignalP"/>
    </source>
</evidence>
<comment type="subcellular location">
    <subcellularLocation>
        <location evidence="10">Endomembrane system</location>
        <topology evidence="10">Lipid-anchor</topology>
    </subcellularLocation>
    <subcellularLocation>
        <location evidence="1">Membrane</location>
        <topology evidence="1">Lipid-anchor</topology>
        <topology evidence="1">GPI-anchor</topology>
    </subcellularLocation>
</comment>
<evidence type="ECO:0000313" key="13">
    <source>
        <dbReference type="Proteomes" id="UP000657918"/>
    </source>
</evidence>
<comment type="similarity">
    <text evidence="2">Belongs to the AG-peptide AGP family.</text>
</comment>
<protein>
    <submittedName>
        <fullName evidence="12">Uncharacterized protein</fullName>
    </submittedName>
</protein>
<keyword evidence="5" id="KW-0654">Proteoglycan</keyword>
<keyword evidence="6" id="KW-0472">Membrane</keyword>
<gene>
    <name evidence="12" type="ORF">SADUNF_Sadunf01G0003500</name>
</gene>
<evidence type="ECO:0000256" key="4">
    <source>
        <dbReference type="ARBA" id="ARBA00022729"/>
    </source>
</evidence>
<keyword evidence="3" id="KW-0336">GPI-anchor</keyword>
<proteinExistence type="inferred from homology"/>
<keyword evidence="7" id="KW-0325">Glycoprotein</keyword>
<sequence length="118" mass="12763">MGIGKMGSHKRALDSCIATLKMEAMKMKVFAVLMVVLMAFSAMQEAAAADAPAPSPTSDATIFVPTFLASLVALAFGVDDGAFNYDCVRRHDGHTIDFEGMALAYHVKVKEWFLFPNS</sequence>
<dbReference type="PANTHER" id="PTHR34114:SF11">
    <property type="entry name" value="ARABINOGALACTAN PROTEIN 13-RELATED"/>
    <property type="match status" value="1"/>
</dbReference>
<comment type="caution">
    <text evidence="12">The sequence shown here is derived from an EMBL/GenBank/DDBJ whole genome shotgun (WGS) entry which is preliminary data.</text>
</comment>
<evidence type="ECO:0000256" key="2">
    <source>
        <dbReference type="ARBA" id="ARBA00005835"/>
    </source>
</evidence>
<dbReference type="EMBL" id="JADGMS010000001">
    <property type="protein sequence ID" value="KAF9688584.1"/>
    <property type="molecule type" value="Genomic_DNA"/>
</dbReference>
<evidence type="ECO:0000256" key="8">
    <source>
        <dbReference type="ARBA" id="ARBA00023278"/>
    </source>
</evidence>
<dbReference type="InterPro" id="IPR039281">
    <property type="entry name" value="AGP3/12/13/14/21"/>
</dbReference>
<evidence type="ECO:0000256" key="9">
    <source>
        <dbReference type="ARBA" id="ARBA00023288"/>
    </source>
</evidence>
<dbReference type="Proteomes" id="UP000657918">
    <property type="component" value="Unassembled WGS sequence"/>
</dbReference>
<organism evidence="12 13">
    <name type="scientific">Salix dunnii</name>
    <dbReference type="NCBI Taxonomy" id="1413687"/>
    <lineage>
        <taxon>Eukaryota</taxon>
        <taxon>Viridiplantae</taxon>
        <taxon>Streptophyta</taxon>
        <taxon>Embryophyta</taxon>
        <taxon>Tracheophyta</taxon>
        <taxon>Spermatophyta</taxon>
        <taxon>Magnoliopsida</taxon>
        <taxon>eudicotyledons</taxon>
        <taxon>Gunneridae</taxon>
        <taxon>Pentapetalae</taxon>
        <taxon>rosids</taxon>
        <taxon>fabids</taxon>
        <taxon>Malpighiales</taxon>
        <taxon>Salicaceae</taxon>
        <taxon>Saliceae</taxon>
        <taxon>Salix</taxon>
    </lineage>
</organism>
<dbReference type="PANTHER" id="PTHR34114">
    <property type="entry name" value="ARABINOGALACTAN PEPTIDE 1"/>
    <property type="match status" value="1"/>
</dbReference>
<dbReference type="GO" id="GO:0012505">
    <property type="term" value="C:endomembrane system"/>
    <property type="evidence" value="ECO:0007669"/>
    <property type="project" value="UniProtKB-SubCell"/>
</dbReference>
<accession>A0A835N976</accession>
<dbReference type="GO" id="GO:0098552">
    <property type="term" value="C:side of membrane"/>
    <property type="evidence" value="ECO:0007669"/>
    <property type="project" value="UniProtKB-KW"/>
</dbReference>
<evidence type="ECO:0000313" key="12">
    <source>
        <dbReference type="EMBL" id="KAF9688584.1"/>
    </source>
</evidence>
<dbReference type="AlphaFoldDB" id="A0A835N976"/>
<feature type="chain" id="PRO_5032536018" evidence="11">
    <location>
        <begin position="49"/>
        <end position="118"/>
    </location>
</feature>
<evidence type="ECO:0000256" key="5">
    <source>
        <dbReference type="ARBA" id="ARBA00022974"/>
    </source>
</evidence>
<reference evidence="12 13" key="1">
    <citation type="submission" date="2020-10" db="EMBL/GenBank/DDBJ databases">
        <title>Plant Genome Project.</title>
        <authorList>
            <person name="Zhang R.-G."/>
        </authorList>
    </citation>
    <scope>NUCLEOTIDE SEQUENCE [LARGE SCALE GENOMIC DNA]</scope>
    <source>
        <strain evidence="12">FAFU-HL-1</strain>
        <tissue evidence="12">Leaf</tissue>
    </source>
</reference>
<keyword evidence="9" id="KW-0449">Lipoprotein</keyword>
<evidence type="ECO:0000256" key="6">
    <source>
        <dbReference type="ARBA" id="ARBA00023136"/>
    </source>
</evidence>
<name>A0A835N976_9ROSI</name>
<dbReference type="OrthoDB" id="997813at2759"/>
<evidence type="ECO:0000256" key="1">
    <source>
        <dbReference type="ARBA" id="ARBA00004589"/>
    </source>
</evidence>
<evidence type="ECO:0000256" key="3">
    <source>
        <dbReference type="ARBA" id="ARBA00022622"/>
    </source>
</evidence>